<name>A0A2A6BEM3_PRIPA</name>
<dbReference type="FunFam" id="3.40.50.150:FF:000622">
    <property type="entry name" value="Uncharacterized protein"/>
    <property type="match status" value="1"/>
</dbReference>
<accession>A0A8R1V231</accession>
<gene>
    <name evidence="1" type="primary">WBGene00282797</name>
</gene>
<dbReference type="InterPro" id="IPR029063">
    <property type="entry name" value="SAM-dependent_MTases_sf"/>
</dbReference>
<dbReference type="OrthoDB" id="5791544at2759"/>
<organism evidence="1 2">
    <name type="scientific">Pristionchus pacificus</name>
    <name type="common">Parasitic nematode worm</name>
    <dbReference type="NCBI Taxonomy" id="54126"/>
    <lineage>
        <taxon>Eukaryota</taxon>
        <taxon>Metazoa</taxon>
        <taxon>Ecdysozoa</taxon>
        <taxon>Nematoda</taxon>
        <taxon>Chromadorea</taxon>
        <taxon>Rhabditida</taxon>
        <taxon>Rhabditina</taxon>
        <taxon>Diplogasteromorpha</taxon>
        <taxon>Diplogasteroidea</taxon>
        <taxon>Neodiplogasteridae</taxon>
        <taxon>Pristionchus</taxon>
    </lineage>
</organism>
<evidence type="ECO:0000313" key="1">
    <source>
        <dbReference type="EnsemblMetazoa" id="PPA44428.1"/>
    </source>
</evidence>
<proteinExistence type="predicted"/>
<dbReference type="Pfam" id="PF01564">
    <property type="entry name" value="Spermine_synth"/>
    <property type="match status" value="1"/>
</dbReference>
<evidence type="ECO:0000313" key="2">
    <source>
        <dbReference type="Proteomes" id="UP000005239"/>
    </source>
</evidence>
<dbReference type="AlphaFoldDB" id="A0A2A6BEM3"/>
<dbReference type="Proteomes" id="UP000005239">
    <property type="component" value="Unassembled WGS sequence"/>
</dbReference>
<dbReference type="EnsemblMetazoa" id="PPA44428.1">
    <property type="protein sequence ID" value="PPA44428.1"/>
    <property type="gene ID" value="WBGene00282797"/>
</dbReference>
<dbReference type="Gene3D" id="3.40.50.150">
    <property type="entry name" value="Vaccinia Virus protein VP39"/>
    <property type="match status" value="1"/>
</dbReference>
<dbReference type="InterPro" id="IPR001045">
    <property type="entry name" value="Spermi_synthase"/>
</dbReference>
<reference evidence="1" key="2">
    <citation type="submission" date="2022-06" db="UniProtKB">
        <authorList>
            <consortium name="EnsemblMetazoa"/>
        </authorList>
    </citation>
    <scope>IDENTIFICATION</scope>
    <source>
        <strain evidence="1">PS312</strain>
    </source>
</reference>
<dbReference type="PANTHER" id="PTHR11558:SF11">
    <property type="entry name" value="SPERMIDINE SYNTHASE"/>
    <property type="match status" value="1"/>
</dbReference>
<reference evidence="2" key="1">
    <citation type="journal article" date="2008" name="Nat. Genet.">
        <title>The Pristionchus pacificus genome provides a unique perspective on nematode lifestyle and parasitism.</title>
        <authorList>
            <person name="Dieterich C."/>
            <person name="Clifton S.W."/>
            <person name="Schuster L.N."/>
            <person name="Chinwalla A."/>
            <person name="Delehaunty K."/>
            <person name="Dinkelacker I."/>
            <person name="Fulton L."/>
            <person name="Fulton R."/>
            <person name="Godfrey J."/>
            <person name="Minx P."/>
            <person name="Mitreva M."/>
            <person name="Roeseler W."/>
            <person name="Tian H."/>
            <person name="Witte H."/>
            <person name="Yang S.P."/>
            <person name="Wilson R.K."/>
            <person name="Sommer R.J."/>
        </authorList>
    </citation>
    <scope>NUCLEOTIDE SEQUENCE [LARGE SCALE GENOMIC DNA]</scope>
    <source>
        <strain evidence="2">PS312</strain>
    </source>
</reference>
<accession>A0A2A6BEM3</accession>
<dbReference type="GO" id="GO:0003824">
    <property type="term" value="F:catalytic activity"/>
    <property type="evidence" value="ECO:0007669"/>
    <property type="project" value="InterPro"/>
</dbReference>
<sequence>MATRFNGNQGREDYVFPQENDGANNAYFARALSVLLSPSFARAVALLISGPPNPRLYSSQILPSMCKRRPLQMGGIRQRRKMEERREIIRQKSGKESALKSLFNPRGGRHAVIVLGMLIVVVYYFNFHNPHLFKWRIDEGAKIKDQKWEDTSNTNWNKYKNVRETQLEVMRQLTTTQSHILHQFCDSFGECFNVENRYWNVEGRIIAQRMISIRARSNLVLTMAQLTTPQVLTTAYLDPMRWEIDKTILSLSLSDRSRPQRLLQIGMGGGATTNFLALMPVNLSIDVVELEPTVYDVAKRFFGLSEDNKVRVNIEDGVKFVERAVNAVYDSILLDACTNDVKEAILCPTTVFRDPAILGNSGVLSVNMFTTRDRDVEQYQIEMLYQKFFIKCFSLRFNLEQKMLFCSNRKDFAWHGKKNEILMRLEDFDYRMRTNLAKIIATLNN</sequence>
<keyword evidence="2" id="KW-1185">Reference proteome</keyword>
<dbReference type="SUPFAM" id="SSF53335">
    <property type="entry name" value="S-adenosyl-L-methionine-dependent methyltransferases"/>
    <property type="match status" value="1"/>
</dbReference>
<dbReference type="PANTHER" id="PTHR11558">
    <property type="entry name" value="SPERMIDINE/SPERMINE SYNTHASE"/>
    <property type="match status" value="1"/>
</dbReference>
<protein>
    <submittedName>
        <fullName evidence="1">Uncharacterized protein</fullName>
    </submittedName>
</protein>